<evidence type="ECO:0000313" key="2">
    <source>
        <dbReference type="EMBL" id="EUB60656.1"/>
    </source>
</evidence>
<keyword evidence="3" id="KW-1185">Reference proteome</keyword>
<feature type="transmembrane region" description="Helical" evidence="1">
    <location>
        <begin position="653"/>
        <end position="681"/>
    </location>
</feature>
<proteinExistence type="predicted"/>
<comment type="caution">
    <text evidence="2">The sequence shown here is derived from an EMBL/GenBank/DDBJ whole genome shotgun (WGS) entry which is preliminary data.</text>
</comment>
<dbReference type="Gene3D" id="2.130.10.10">
    <property type="entry name" value="YVTN repeat-like/Quinoprotein amine dehydrogenase"/>
    <property type="match status" value="1"/>
</dbReference>
<organism evidence="2 3">
    <name type="scientific">Echinococcus granulosus</name>
    <name type="common">Hydatid tapeworm</name>
    <dbReference type="NCBI Taxonomy" id="6210"/>
    <lineage>
        <taxon>Eukaryota</taxon>
        <taxon>Metazoa</taxon>
        <taxon>Spiralia</taxon>
        <taxon>Lophotrochozoa</taxon>
        <taxon>Platyhelminthes</taxon>
        <taxon>Cestoda</taxon>
        <taxon>Eucestoda</taxon>
        <taxon>Cyclophyllidea</taxon>
        <taxon>Taeniidae</taxon>
        <taxon>Echinococcus</taxon>
        <taxon>Echinococcus granulosus group</taxon>
    </lineage>
</organism>
<dbReference type="KEGG" id="egl:EGR_04489"/>
<keyword evidence="1" id="KW-0472">Membrane</keyword>
<reference evidence="2 3" key="1">
    <citation type="journal article" date="2013" name="Nat. Genet.">
        <title>The genome of the hydatid tapeworm Echinococcus granulosus.</title>
        <authorList>
            <person name="Zheng H."/>
            <person name="Zhang W."/>
            <person name="Zhang L."/>
            <person name="Zhang Z."/>
            <person name="Li J."/>
            <person name="Lu G."/>
            <person name="Zhu Y."/>
            <person name="Wang Y."/>
            <person name="Huang Y."/>
            <person name="Liu J."/>
            <person name="Kang H."/>
            <person name="Chen J."/>
            <person name="Wang L."/>
            <person name="Chen A."/>
            <person name="Yu S."/>
            <person name="Gao Z."/>
            <person name="Jin L."/>
            <person name="Gu W."/>
            <person name="Wang Z."/>
            <person name="Zhao L."/>
            <person name="Shi B."/>
            <person name="Wen H."/>
            <person name="Lin R."/>
            <person name="Jones M.K."/>
            <person name="Brejova B."/>
            <person name="Vinar T."/>
            <person name="Zhao G."/>
            <person name="McManus D.P."/>
            <person name="Chen Z."/>
            <person name="Zhou Y."/>
            <person name="Wang S."/>
        </authorList>
    </citation>
    <scope>NUCLEOTIDE SEQUENCE [LARGE SCALE GENOMIC DNA]</scope>
</reference>
<name>W6UHW7_ECHGR</name>
<dbReference type="AlphaFoldDB" id="W6UHW7"/>
<dbReference type="CTD" id="36340204"/>
<evidence type="ECO:0000313" key="3">
    <source>
        <dbReference type="Proteomes" id="UP000019149"/>
    </source>
</evidence>
<sequence>MVIVKRREEDGQLPLLILRRGYSQNSSALHQPGFNPNWWRVQLFSRNFQLPRSQKFDLVHQRLHSPYHYLFFNRAQSFHNPLDDFLSPPWRKYETQSTLVVRFCLNDNGFQMPDSGLAVFTTLLKAKLACSIRLPTSRNSHALYTRNSNFHGPQHAGVCLGHGCVCESFTVRGGWTGCQDGGDVVTARSVPRVCVRVRLQTVDGMREAQRGSLSDMDSANSLAIHQKVGLTCSMATSGKACGEYAAQESTMMFPLIRPFASLLRRDQETDSLVTFDRIVTSDSFVGPDKDLFYVGLFASTETSSPSQLFQQSLRLMGSPVALCIFRASDLSRMVTQAPLAVQMRNEPVRKLLETNRTVGGAVEESLRFLRLNGSAEQLDSLQGIVCIPSHRVARSQAQSKNQSSADEGLSLPEQCKQSDNHALIKGVYLQQPWMPADGGEAIALLQTKDRFVAMLVDTVKRSPVSPRRKLMQGREICVLYLLTETCQLIVFLVTKRGLFYEHELEDNVESVASNLKNLLISGGVEALFFIHFSPSFTSSHVQMEFASSGEVVISDRHRLAVVDMKACFAASFYDKEGVAIAKYLSIERDADAFATQVFRWRTVKFVCQLPYGRPRSSVTFPHSKGNIFTNGSVVTPSSSLSSPSSSSTEKTSLLLVVWILSVLFVGLSVACLLMVVALLRLKSTYAKQCHRLQDSNANSESLYHQNTHQGHEKFSDVINLSQTSVVMEPEYHFSSILPPESKENVVGPLDVLAVPEALPKIHTYTTATHILLNSPSLPRQTLLSAQERREVISLIHKSRRRVGVQSTEAEVTALVNTQLNYRLRRSYVISA</sequence>
<keyword evidence="1" id="KW-1133">Transmembrane helix</keyword>
<dbReference type="GeneID" id="36340204"/>
<evidence type="ECO:0000256" key="1">
    <source>
        <dbReference type="SAM" id="Phobius"/>
    </source>
</evidence>
<dbReference type="EMBL" id="APAU02000028">
    <property type="protein sequence ID" value="EUB60656.1"/>
    <property type="molecule type" value="Genomic_DNA"/>
</dbReference>
<gene>
    <name evidence="2" type="ORF">EGR_04489</name>
</gene>
<keyword evidence="1" id="KW-0812">Transmembrane</keyword>
<accession>W6UHW7</accession>
<dbReference type="OrthoDB" id="9988752at2759"/>
<protein>
    <submittedName>
        <fullName evidence="2">Uncharacterized protein</fullName>
    </submittedName>
</protein>
<dbReference type="Proteomes" id="UP000019149">
    <property type="component" value="Unassembled WGS sequence"/>
</dbReference>
<dbReference type="InterPro" id="IPR015943">
    <property type="entry name" value="WD40/YVTN_repeat-like_dom_sf"/>
</dbReference>
<dbReference type="OMA" id="KLACSIR"/>
<dbReference type="STRING" id="6210.W6UHW7"/>
<dbReference type="RefSeq" id="XP_024351852.1">
    <property type="nucleotide sequence ID" value="XM_024493738.1"/>
</dbReference>